<dbReference type="SUPFAM" id="SSF50494">
    <property type="entry name" value="Trypsin-like serine proteases"/>
    <property type="match status" value="2"/>
</dbReference>
<dbReference type="GO" id="GO:0006508">
    <property type="term" value="P:proteolysis"/>
    <property type="evidence" value="ECO:0007669"/>
    <property type="project" value="TreeGrafter"/>
</dbReference>
<sequence length="280" mass="31614">MCPPWVAGLQDKVQYFLDTSLVSAEECSRVYVDRIQSNHICAVMAWDTDSCFSESGTTVFCEVFCLVLQSVSVLFNRARVELLSSVLFNRARVELLSPVRCSVVFYRARVELLSSVRCSVLLNRVRVELLSSVMCSVLFNRARVELLSSVLFNRARVARVELLSSVRCSVLFNRARVELLSSVRCSVLFNRARVELLSSVLFNRVRVELLSSVRCSVLFNRARVELLSPSESGSPIVIQEEDISTLIGLLSFNDHCSDDPFHPGVASKVSYYLSWILMYL</sequence>
<organism evidence="3">
    <name type="scientific">Timema bartmani</name>
    <dbReference type="NCBI Taxonomy" id="61472"/>
    <lineage>
        <taxon>Eukaryota</taxon>
        <taxon>Metazoa</taxon>
        <taxon>Ecdysozoa</taxon>
        <taxon>Arthropoda</taxon>
        <taxon>Hexapoda</taxon>
        <taxon>Insecta</taxon>
        <taxon>Pterygota</taxon>
        <taxon>Neoptera</taxon>
        <taxon>Polyneoptera</taxon>
        <taxon>Phasmatodea</taxon>
        <taxon>Timematodea</taxon>
        <taxon>Timematoidea</taxon>
        <taxon>Timematidae</taxon>
        <taxon>Timema</taxon>
    </lineage>
</organism>
<dbReference type="InterPro" id="IPR050127">
    <property type="entry name" value="Serine_Proteases_S1"/>
</dbReference>
<dbReference type="PANTHER" id="PTHR24264:SF65">
    <property type="entry name" value="SRCR DOMAIN-CONTAINING PROTEIN"/>
    <property type="match status" value="1"/>
</dbReference>
<evidence type="ECO:0000313" key="3">
    <source>
        <dbReference type="EMBL" id="CAD7450855.1"/>
    </source>
</evidence>
<proteinExistence type="predicted"/>
<dbReference type="GO" id="GO:0005615">
    <property type="term" value="C:extracellular space"/>
    <property type="evidence" value="ECO:0007669"/>
    <property type="project" value="TreeGrafter"/>
</dbReference>
<gene>
    <name evidence="3" type="ORF">TBIB3V08_LOCUS13124</name>
</gene>
<evidence type="ECO:0000256" key="1">
    <source>
        <dbReference type="ARBA" id="ARBA00004613"/>
    </source>
</evidence>
<keyword evidence="2" id="KW-0964">Secreted</keyword>
<evidence type="ECO:0000256" key="2">
    <source>
        <dbReference type="ARBA" id="ARBA00022525"/>
    </source>
</evidence>
<dbReference type="EMBL" id="OD579583">
    <property type="protein sequence ID" value="CAD7450855.1"/>
    <property type="molecule type" value="Genomic_DNA"/>
</dbReference>
<comment type="subcellular location">
    <subcellularLocation>
        <location evidence="1">Secreted</location>
    </subcellularLocation>
</comment>
<dbReference type="InterPro" id="IPR009003">
    <property type="entry name" value="Peptidase_S1_PA"/>
</dbReference>
<dbReference type="Gene3D" id="2.40.10.10">
    <property type="entry name" value="Trypsin-like serine proteases"/>
    <property type="match status" value="2"/>
</dbReference>
<dbReference type="AlphaFoldDB" id="A0A7R9FDU3"/>
<reference evidence="3" key="1">
    <citation type="submission" date="2020-11" db="EMBL/GenBank/DDBJ databases">
        <authorList>
            <person name="Tran Van P."/>
        </authorList>
    </citation>
    <scope>NUCLEOTIDE SEQUENCE</scope>
</reference>
<name>A0A7R9FDU3_9NEOP</name>
<dbReference type="PANTHER" id="PTHR24264">
    <property type="entry name" value="TRYPSIN-RELATED"/>
    <property type="match status" value="1"/>
</dbReference>
<accession>A0A7R9FDU3</accession>
<dbReference type="GO" id="GO:0004252">
    <property type="term" value="F:serine-type endopeptidase activity"/>
    <property type="evidence" value="ECO:0007669"/>
    <property type="project" value="TreeGrafter"/>
</dbReference>
<protein>
    <submittedName>
        <fullName evidence="3">Uncharacterized protein</fullName>
    </submittedName>
</protein>
<dbReference type="InterPro" id="IPR043504">
    <property type="entry name" value="Peptidase_S1_PA_chymotrypsin"/>
</dbReference>